<feature type="compositionally biased region" description="Basic and acidic residues" evidence="1">
    <location>
        <begin position="103"/>
        <end position="114"/>
    </location>
</feature>
<protein>
    <submittedName>
        <fullName evidence="2">Uncharacterized protein</fullName>
    </submittedName>
</protein>
<accession>A0A8H3I7N3</accession>
<sequence>MTTSEYAQIKRAVEWTGPLKWPQSFESHGKINVKDLGSGTSVKINGSHGAHYMIMYGNLPDNRPITRNNLFTAGLFLSSVKNYISNVTIVNKPVKRKTNPKGSEPKKLKMKKDSSANLPSVSSPKSLNELKEEMKNEKLKPEEETAEAETHDLKLHLAIQFNEDTYVLQTDLNTQEQLKGFWELLYEKVATTMKATEQIQWVTNMSHFAHITPGVAASAFPELNFEAKGLRLVALSPKEDSLNLTSAMLGGLGNTPRAFDSAFADPRFYKTRVKAAYEERWGVESKPTENIDNPLSREEAYWYLFCFSKEVLG</sequence>
<evidence type="ECO:0000313" key="3">
    <source>
        <dbReference type="Proteomes" id="UP000664521"/>
    </source>
</evidence>
<dbReference type="AlphaFoldDB" id="A0A8H3I7N3"/>
<comment type="caution">
    <text evidence="2">The sequence shown here is derived from an EMBL/GenBank/DDBJ whole genome shotgun (WGS) entry which is preliminary data.</text>
</comment>
<feature type="compositionally biased region" description="Basic and acidic residues" evidence="1">
    <location>
        <begin position="128"/>
        <end position="148"/>
    </location>
</feature>
<name>A0A8H3I7N3_9LECA</name>
<feature type="compositionally biased region" description="Polar residues" evidence="1">
    <location>
        <begin position="115"/>
        <end position="124"/>
    </location>
</feature>
<dbReference type="Proteomes" id="UP000664521">
    <property type="component" value="Unassembled WGS sequence"/>
</dbReference>
<keyword evidence="3" id="KW-1185">Reference proteome</keyword>
<evidence type="ECO:0000256" key="1">
    <source>
        <dbReference type="SAM" id="MobiDB-lite"/>
    </source>
</evidence>
<organism evidence="2 3">
    <name type="scientific">Heterodermia speciosa</name>
    <dbReference type="NCBI Taxonomy" id="116794"/>
    <lineage>
        <taxon>Eukaryota</taxon>
        <taxon>Fungi</taxon>
        <taxon>Dikarya</taxon>
        <taxon>Ascomycota</taxon>
        <taxon>Pezizomycotina</taxon>
        <taxon>Lecanoromycetes</taxon>
        <taxon>OSLEUM clade</taxon>
        <taxon>Lecanoromycetidae</taxon>
        <taxon>Caliciales</taxon>
        <taxon>Physciaceae</taxon>
        <taxon>Heterodermia</taxon>
    </lineage>
</organism>
<feature type="region of interest" description="Disordered" evidence="1">
    <location>
        <begin position="95"/>
        <end position="148"/>
    </location>
</feature>
<dbReference type="EMBL" id="CAJPDS010000020">
    <property type="protein sequence ID" value="CAF9917947.1"/>
    <property type="molecule type" value="Genomic_DNA"/>
</dbReference>
<proteinExistence type="predicted"/>
<gene>
    <name evidence="2" type="ORF">HETSPECPRED_003631</name>
</gene>
<reference evidence="2" key="1">
    <citation type="submission" date="2021-03" db="EMBL/GenBank/DDBJ databases">
        <authorList>
            <person name="Tagirdzhanova G."/>
        </authorList>
    </citation>
    <scope>NUCLEOTIDE SEQUENCE</scope>
</reference>
<evidence type="ECO:0000313" key="2">
    <source>
        <dbReference type="EMBL" id="CAF9917947.1"/>
    </source>
</evidence>